<name>A0A1F7HK16_9BACT</name>
<dbReference type="InterPro" id="IPR036412">
    <property type="entry name" value="HAD-like_sf"/>
</dbReference>
<evidence type="ECO:0000313" key="1">
    <source>
        <dbReference type="EMBL" id="OGK31577.1"/>
    </source>
</evidence>
<evidence type="ECO:0008006" key="3">
    <source>
        <dbReference type="Google" id="ProtNLM"/>
    </source>
</evidence>
<evidence type="ECO:0000313" key="2">
    <source>
        <dbReference type="Proteomes" id="UP000177199"/>
    </source>
</evidence>
<dbReference type="AlphaFoldDB" id="A0A1F7HK16"/>
<reference evidence="1 2" key="1">
    <citation type="journal article" date="2016" name="Nat. Commun.">
        <title>Thousands of microbial genomes shed light on interconnected biogeochemical processes in an aquifer system.</title>
        <authorList>
            <person name="Anantharaman K."/>
            <person name="Brown C.T."/>
            <person name="Hug L.A."/>
            <person name="Sharon I."/>
            <person name="Castelle C.J."/>
            <person name="Probst A.J."/>
            <person name="Thomas B.C."/>
            <person name="Singh A."/>
            <person name="Wilkins M.J."/>
            <person name="Karaoz U."/>
            <person name="Brodie E.L."/>
            <person name="Williams K.H."/>
            <person name="Hubbard S.S."/>
            <person name="Banfield J.F."/>
        </authorList>
    </citation>
    <scope>NUCLEOTIDE SEQUENCE [LARGE SCALE GENOMIC DNA]</scope>
</reference>
<comment type="caution">
    <text evidence="1">The sequence shown here is derived from an EMBL/GenBank/DDBJ whole genome shotgun (WGS) entry which is preliminary data.</text>
</comment>
<dbReference type="Proteomes" id="UP000177199">
    <property type="component" value="Unassembled WGS sequence"/>
</dbReference>
<dbReference type="SUPFAM" id="SSF56784">
    <property type="entry name" value="HAD-like"/>
    <property type="match status" value="1"/>
</dbReference>
<gene>
    <name evidence="1" type="ORF">A3F29_01325</name>
</gene>
<protein>
    <recommendedName>
        <fullName evidence="3">FCP1 homology domain-containing protein</fullName>
    </recommendedName>
</protein>
<sequence>MKNKVLLLDIDYTIHDNSLFKNLLGKDFQSKFSISKNKIINIYKLLLNETGFFKPDLFVERLSKEIGYDHKIEIKNILWQKKRFKQTLYPDTRLFLKKIQDTIDTYIFSKGDKLFQTAKIHSLIKAIEPSGVFIFKNKYNKLNNTVKKFKGKKVFIVDDSPDIINKIKSIDNKIVTIMIKRPKFNKNYDYSKKTLADYVVKNLTAAAKIIESK</sequence>
<proteinExistence type="predicted"/>
<organism evidence="1 2">
    <name type="scientific">Candidatus Roizmanbacteria bacterium RIFCSPHIGHO2_12_FULL_33_9</name>
    <dbReference type="NCBI Taxonomy" id="1802045"/>
    <lineage>
        <taxon>Bacteria</taxon>
        <taxon>Candidatus Roizmaniibacteriota</taxon>
    </lineage>
</organism>
<accession>A0A1F7HK16</accession>
<dbReference type="EMBL" id="MFZV01000003">
    <property type="protein sequence ID" value="OGK31577.1"/>
    <property type="molecule type" value="Genomic_DNA"/>
</dbReference>
<dbReference type="Gene3D" id="3.40.50.1000">
    <property type="entry name" value="HAD superfamily/HAD-like"/>
    <property type="match status" value="1"/>
</dbReference>
<dbReference type="InterPro" id="IPR023214">
    <property type="entry name" value="HAD_sf"/>
</dbReference>